<dbReference type="SUPFAM" id="SSF141091">
    <property type="entry name" value="L21p-like"/>
    <property type="match status" value="1"/>
</dbReference>
<gene>
    <name evidence="4 6" type="primary">rplU</name>
    <name evidence="6" type="ORF">NARRFE1_00410</name>
</gene>
<keyword evidence="2 4" id="KW-0689">Ribosomal protein</keyword>
<dbReference type="GO" id="GO:0003735">
    <property type="term" value="F:structural constituent of ribosome"/>
    <property type="evidence" value="ECO:0007669"/>
    <property type="project" value="InterPro"/>
</dbReference>
<accession>A0A2Z5T3N0</accession>
<dbReference type="RefSeq" id="WP_148708351.1">
    <property type="nucleotide sequence ID" value="NZ_AP018161.1"/>
</dbReference>
<dbReference type="GO" id="GO:0019843">
    <property type="term" value="F:rRNA binding"/>
    <property type="evidence" value="ECO:0007669"/>
    <property type="project" value="UniProtKB-UniRule"/>
</dbReference>
<dbReference type="PANTHER" id="PTHR21349">
    <property type="entry name" value="50S RIBOSOMAL PROTEIN L21"/>
    <property type="match status" value="1"/>
</dbReference>
<name>A0A2Z5T3N0_9GAMM</name>
<dbReference type="HAMAP" id="MF_01363">
    <property type="entry name" value="Ribosomal_bL21"/>
    <property type="match status" value="1"/>
</dbReference>
<dbReference type="InterPro" id="IPR036164">
    <property type="entry name" value="bL21-like_sf"/>
</dbReference>
<dbReference type="GO" id="GO:0005840">
    <property type="term" value="C:ribosome"/>
    <property type="evidence" value="ECO:0007669"/>
    <property type="project" value="UniProtKB-KW"/>
</dbReference>
<evidence type="ECO:0000256" key="4">
    <source>
        <dbReference type="HAMAP-Rule" id="MF_01363"/>
    </source>
</evidence>
<evidence type="ECO:0000313" key="7">
    <source>
        <dbReference type="Proteomes" id="UP000289537"/>
    </source>
</evidence>
<keyword evidence="3 4" id="KW-0687">Ribonucleoprotein</keyword>
<dbReference type="OrthoDB" id="9813334at2"/>
<comment type="function">
    <text evidence="4 5">This protein binds to 23S rRNA in the presence of protein L20.</text>
</comment>
<keyword evidence="4 5" id="KW-0699">rRNA-binding</keyword>
<dbReference type="Pfam" id="PF00829">
    <property type="entry name" value="Ribosomal_L21p"/>
    <property type="match status" value="1"/>
</dbReference>
<proteinExistence type="inferred from homology"/>
<dbReference type="InterPro" id="IPR028909">
    <property type="entry name" value="bL21-like"/>
</dbReference>
<dbReference type="Proteomes" id="UP000289537">
    <property type="component" value="Chromosome"/>
</dbReference>
<dbReference type="GO" id="GO:0006412">
    <property type="term" value="P:translation"/>
    <property type="evidence" value="ECO:0007669"/>
    <property type="project" value="UniProtKB-UniRule"/>
</dbReference>
<evidence type="ECO:0000256" key="1">
    <source>
        <dbReference type="ARBA" id="ARBA00008563"/>
    </source>
</evidence>
<organism evidence="6 7">
    <name type="scientific">endosymbiont of Rhynchophorus ferrugineus</name>
    <dbReference type="NCBI Taxonomy" id="1972133"/>
    <lineage>
        <taxon>Bacteria</taxon>
        <taxon>Pseudomonadati</taxon>
        <taxon>Pseudomonadota</taxon>
        <taxon>Gammaproteobacteria</taxon>
        <taxon>Candidatus Nardonella</taxon>
    </lineage>
</organism>
<dbReference type="GO" id="GO:0005737">
    <property type="term" value="C:cytoplasm"/>
    <property type="evidence" value="ECO:0007669"/>
    <property type="project" value="UniProtKB-ARBA"/>
</dbReference>
<keyword evidence="4 5" id="KW-0694">RNA-binding</keyword>
<sequence>MKIILEIKNKQYIVNKINDIIKIDKINKEINDLIEIRNILFFEENNKLILVGKPYLKEIIIIAKVINHFKDKKIKILKFKRRNNYKIIKGHRQNFTNISILKIIKNN</sequence>
<dbReference type="EMBL" id="AP018161">
    <property type="protein sequence ID" value="BBA85000.1"/>
    <property type="molecule type" value="Genomic_DNA"/>
</dbReference>
<dbReference type="KEGG" id="eor:NARRFE1_00410"/>
<dbReference type="InterPro" id="IPR001787">
    <property type="entry name" value="Ribosomal_bL21"/>
</dbReference>
<evidence type="ECO:0000256" key="2">
    <source>
        <dbReference type="ARBA" id="ARBA00022980"/>
    </source>
</evidence>
<evidence type="ECO:0000256" key="5">
    <source>
        <dbReference type="RuleBase" id="RU000562"/>
    </source>
</evidence>
<protein>
    <recommendedName>
        <fullName evidence="4">Large ribosomal subunit protein bL21</fullName>
    </recommendedName>
</protein>
<dbReference type="GO" id="GO:1990904">
    <property type="term" value="C:ribonucleoprotein complex"/>
    <property type="evidence" value="ECO:0007669"/>
    <property type="project" value="UniProtKB-KW"/>
</dbReference>
<reference evidence="6 7" key="1">
    <citation type="journal article" date="2017" name="Proc. Natl. Acad. Sci. U.S.A.">
        <title>Small genome symbiont underlies cuticle hardness in beetles.</title>
        <authorList>
            <person name="Anbutsu H."/>
            <person name="Moriyama M."/>
            <person name="Nikoh N."/>
            <person name="Hosokawa T."/>
            <person name="Futahashi R."/>
            <person name="Tanahashi M."/>
            <person name="Meng X.Y."/>
            <person name="Kuriwada T."/>
            <person name="Mori N."/>
            <person name="Oshima K."/>
            <person name="Hattori M."/>
            <person name="Fujie M."/>
            <person name="Satoh N."/>
            <person name="Maeda T."/>
            <person name="Shigenobu S."/>
            <person name="Koga R."/>
            <person name="Fukatsu T."/>
        </authorList>
    </citation>
    <scope>NUCLEOTIDE SEQUENCE [LARGE SCALE GENOMIC DNA]</scope>
    <source>
        <strain evidence="6">NARRFE1</strain>
    </source>
</reference>
<dbReference type="PANTHER" id="PTHR21349:SF0">
    <property type="entry name" value="LARGE RIBOSOMAL SUBUNIT PROTEIN BL21M"/>
    <property type="match status" value="1"/>
</dbReference>
<dbReference type="NCBIfam" id="TIGR00061">
    <property type="entry name" value="L21"/>
    <property type="match status" value="1"/>
</dbReference>
<evidence type="ECO:0000313" key="6">
    <source>
        <dbReference type="EMBL" id="BBA85000.1"/>
    </source>
</evidence>
<dbReference type="AlphaFoldDB" id="A0A2Z5T3N0"/>
<comment type="subunit">
    <text evidence="4">Part of the 50S ribosomal subunit. Contacts protein L20.</text>
</comment>
<evidence type="ECO:0000256" key="3">
    <source>
        <dbReference type="ARBA" id="ARBA00023274"/>
    </source>
</evidence>
<comment type="similarity">
    <text evidence="1 4 5">Belongs to the bacterial ribosomal protein bL21 family.</text>
</comment>
<keyword evidence="7" id="KW-1185">Reference proteome</keyword>